<dbReference type="EMBL" id="CAJPEX010000389">
    <property type="protein sequence ID" value="CAG0915441.1"/>
    <property type="molecule type" value="Genomic_DNA"/>
</dbReference>
<evidence type="ECO:0000313" key="2">
    <source>
        <dbReference type="EMBL" id="CAD7275289.1"/>
    </source>
</evidence>
<dbReference type="AlphaFoldDB" id="A0A7R9BJU3"/>
<reference evidence="2" key="1">
    <citation type="submission" date="2020-11" db="EMBL/GenBank/DDBJ databases">
        <authorList>
            <person name="Tran Van P."/>
        </authorList>
    </citation>
    <scope>NUCLEOTIDE SEQUENCE</scope>
</reference>
<sequence>MKFQNLCGIFVAILGISLGIFFTLTNCNVTYLRKSVAGEIAEAINNNPAESETEVEQGVDTSVVDVAGNHSVVESQDEGEEEVFVAPMQPTAAQNDAVIVVVADESSSNSVPVDSSNDNNDDCIRRGLRSDDCNNNDDGNDDGSSGNNTYTIPPLQDLKAILFPNRTHPLTDNALTRVWGVFARLFLN</sequence>
<protein>
    <submittedName>
        <fullName evidence="2">Uncharacterized protein</fullName>
    </submittedName>
</protein>
<dbReference type="Proteomes" id="UP000678499">
    <property type="component" value="Unassembled WGS sequence"/>
</dbReference>
<keyword evidence="3" id="KW-1185">Reference proteome</keyword>
<feature type="compositionally biased region" description="Low complexity" evidence="1">
    <location>
        <begin position="106"/>
        <end position="118"/>
    </location>
</feature>
<evidence type="ECO:0000313" key="3">
    <source>
        <dbReference type="Proteomes" id="UP000678499"/>
    </source>
</evidence>
<gene>
    <name evidence="2" type="ORF">NMOB1V02_LOCUS3088</name>
</gene>
<feature type="compositionally biased region" description="Basic and acidic residues" evidence="1">
    <location>
        <begin position="122"/>
        <end position="132"/>
    </location>
</feature>
<accession>A0A7R9BJU3</accession>
<evidence type="ECO:0000256" key="1">
    <source>
        <dbReference type="SAM" id="MobiDB-lite"/>
    </source>
</evidence>
<organism evidence="2">
    <name type="scientific">Notodromas monacha</name>
    <dbReference type="NCBI Taxonomy" id="399045"/>
    <lineage>
        <taxon>Eukaryota</taxon>
        <taxon>Metazoa</taxon>
        <taxon>Ecdysozoa</taxon>
        <taxon>Arthropoda</taxon>
        <taxon>Crustacea</taxon>
        <taxon>Oligostraca</taxon>
        <taxon>Ostracoda</taxon>
        <taxon>Podocopa</taxon>
        <taxon>Podocopida</taxon>
        <taxon>Cypridocopina</taxon>
        <taxon>Cypridoidea</taxon>
        <taxon>Cyprididae</taxon>
        <taxon>Notodromas</taxon>
    </lineage>
</organism>
<proteinExistence type="predicted"/>
<feature type="region of interest" description="Disordered" evidence="1">
    <location>
        <begin position="106"/>
        <end position="151"/>
    </location>
</feature>
<dbReference type="EMBL" id="OA882426">
    <property type="protein sequence ID" value="CAD7275289.1"/>
    <property type="molecule type" value="Genomic_DNA"/>
</dbReference>
<name>A0A7R9BJU3_9CRUS</name>